<organism evidence="11 12">
    <name type="scientific">Elysia chlorotica</name>
    <name type="common">Eastern emerald elysia</name>
    <name type="synonym">Sea slug</name>
    <dbReference type="NCBI Taxonomy" id="188477"/>
    <lineage>
        <taxon>Eukaryota</taxon>
        <taxon>Metazoa</taxon>
        <taxon>Spiralia</taxon>
        <taxon>Lophotrochozoa</taxon>
        <taxon>Mollusca</taxon>
        <taxon>Gastropoda</taxon>
        <taxon>Heterobranchia</taxon>
        <taxon>Euthyneura</taxon>
        <taxon>Panpulmonata</taxon>
        <taxon>Sacoglossa</taxon>
        <taxon>Placobranchoidea</taxon>
        <taxon>Plakobranchidae</taxon>
        <taxon>Elysia</taxon>
    </lineage>
</organism>
<keyword evidence="6" id="KW-0539">Nucleus</keyword>
<keyword evidence="3" id="KW-0677">Repeat</keyword>
<evidence type="ECO:0000256" key="2">
    <source>
        <dbReference type="ARBA" id="ARBA00022723"/>
    </source>
</evidence>
<dbReference type="OrthoDB" id="2311693at2759"/>
<dbReference type="GO" id="GO:0008270">
    <property type="term" value="F:zinc ion binding"/>
    <property type="evidence" value="ECO:0007669"/>
    <property type="project" value="UniProtKB-KW"/>
</dbReference>
<dbReference type="InterPro" id="IPR036236">
    <property type="entry name" value="Znf_C2H2_sf"/>
</dbReference>
<accession>A0A433SY12</accession>
<dbReference type="SMART" id="SM00355">
    <property type="entry name" value="ZnF_C2H2"/>
    <property type="match status" value="8"/>
</dbReference>
<comment type="subcellular location">
    <subcellularLocation>
        <location evidence="1">Nucleus</location>
    </subcellularLocation>
</comment>
<feature type="compositionally biased region" description="Low complexity" evidence="8">
    <location>
        <begin position="1012"/>
        <end position="1023"/>
    </location>
</feature>
<evidence type="ECO:0000259" key="9">
    <source>
        <dbReference type="PROSITE" id="PS50097"/>
    </source>
</evidence>
<comment type="caution">
    <text evidence="11">The sequence shown here is derived from an EMBL/GenBank/DDBJ whole genome shotgun (WGS) entry which is preliminary data.</text>
</comment>
<feature type="compositionally biased region" description="Polar residues" evidence="8">
    <location>
        <begin position="692"/>
        <end position="702"/>
    </location>
</feature>
<feature type="compositionally biased region" description="Basic residues" evidence="8">
    <location>
        <begin position="641"/>
        <end position="650"/>
    </location>
</feature>
<evidence type="ECO:0000256" key="8">
    <source>
        <dbReference type="SAM" id="MobiDB-lite"/>
    </source>
</evidence>
<dbReference type="PROSITE" id="PS50097">
    <property type="entry name" value="BTB"/>
    <property type="match status" value="1"/>
</dbReference>
<evidence type="ECO:0000313" key="11">
    <source>
        <dbReference type="EMBL" id="RUS74172.1"/>
    </source>
</evidence>
<evidence type="ECO:0000256" key="7">
    <source>
        <dbReference type="PROSITE-ProRule" id="PRU00042"/>
    </source>
</evidence>
<keyword evidence="5" id="KW-0862">Zinc</keyword>
<dbReference type="FunFam" id="3.30.160.60:FF:000264">
    <property type="entry name" value="Zinc finger protein 236"/>
    <property type="match status" value="1"/>
</dbReference>
<evidence type="ECO:0000256" key="1">
    <source>
        <dbReference type="ARBA" id="ARBA00004123"/>
    </source>
</evidence>
<feature type="domain" description="C2H2-type" evidence="10">
    <location>
        <begin position="566"/>
        <end position="593"/>
    </location>
</feature>
<proteinExistence type="predicted"/>
<keyword evidence="4 7" id="KW-0863">Zinc-finger</keyword>
<keyword evidence="2" id="KW-0479">Metal-binding</keyword>
<feature type="region of interest" description="Disordered" evidence="8">
    <location>
        <begin position="822"/>
        <end position="885"/>
    </location>
</feature>
<feature type="domain" description="BTB" evidence="9">
    <location>
        <begin position="37"/>
        <end position="127"/>
    </location>
</feature>
<feature type="domain" description="C2H2-type" evidence="10">
    <location>
        <begin position="409"/>
        <end position="437"/>
    </location>
</feature>
<dbReference type="PROSITE" id="PS00028">
    <property type="entry name" value="ZINC_FINGER_C2H2_1"/>
    <property type="match status" value="4"/>
</dbReference>
<evidence type="ECO:0000256" key="4">
    <source>
        <dbReference type="ARBA" id="ARBA00022771"/>
    </source>
</evidence>
<evidence type="ECO:0000313" key="12">
    <source>
        <dbReference type="Proteomes" id="UP000271974"/>
    </source>
</evidence>
<feature type="compositionally biased region" description="Polar residues" evidence="8">
    <location>
        <begin position="970"/>
        <end position="991"/>
    </location>
</feature>
<feature type="domain" description="C2H2-type" evidence="10">
    <location>
        <begin position="537"/>
        <end position="565"/>
    </location>
</feature>
<dbReference type="InterPro" id="IPR000210">
    <property type="entry name" value="BTB/POZ_dom"/>
</dbReference>
<dbReference type="GO" id="GO:0005634">
    <property type="term" value="C:nucleus"/>
    <property type="evidence" value="ECO:0007669"/>
    <property type="project" value="UniProtKB-SubCell"/>
</dbReference>
<evidence type="ECO:0000256" key="3">
    <source>
        <dbReference type="ARBA" id="ARBA00022737"/>
    </source>
</evidence>
<feature type="region of interest" description="Disordered" evidence="8">
    <location>
        <begin position="609"/>
        <end position="663"/>
    </location>
</feature>
<feature type="compositionally biased region" description="Polar residues" evidence="8">
    <location>
        <begin position="822"/>
        <end position="831"/>
    </location>
</feature>
<dbReference type="PANTHER" id="PTHR24394:SF29">
    <property type="entry name" value="MYONEURIN"/>
    <property type="match status" value="1"/>
</dbReference>
<protein>
    <recommendedName>
        <fullName evidence="13">BTB domain-containing protein</fullName>
    </recommendedName>
</protein>
<dbReference type="AlphaFoldDB" id="A0A433SY12"/>
<gene>
    <name evidence="11" type="ORF">EGW08_018061</name>
</gene>
<feature type="region of interest" description="Disordered" evidence="8">
    <location>
        <begin position="948"/>
        <end position="1078"/>
    </location>
</feature>
<evidence type="ECO:0000259" key="10">
    <source>
        <dbReference type="PROSITE" id="PS50157"/>
    </source>
</evidence>
<sequence length="1078" mass="119512">MDDSVEGLGFAFTHLLPSHGAKLLECLNRQWMDCKFCDLLLLVQGEAIYVHSCILSAFCPTVAEILMSGSGQKEEVSGEMWLKEEGEPASETQRFGDVDRTVVLDFSCEVVRCVLSAFYTGVLKPRAEILSELLAAAEWLRARELVAAIKQHSADPSPERRSLRQTLAKKNRQEFENAKGKLAQPDAYSKVPGINLDDKSDQDLDGQDTLPLEMNVYSKESEGLIKIDCATAELPLSLAETKPCYVQIEDCPEIKDSVKKTNKVKSKKLKVALRYSTSAPEKYKPCCDLAAKAGNCDCKTSWNVMVATLLKDTKVVKQRSQKKTFTKPASLAIQDLDKRLKKSRKKKTEASTADENNQNLIEEMEEGDPMKQELDFLVGSIGHLKCRMCHLKFTDLDLYHNHVNDHPTFNCKECGMKFMRKFNLTRHVRYNHEGAPHLTCKLCPPEFDDDGQTKAPFKAHTEVEFRRHSREVHGVERPFPCEHEGCEYRARKFERLVRHREIHNSEHLYVCEKCGQGFSQQNGLNSHLRACYQLQQFLCDLCGQSFNHAQSMRLHRSSVHFGEKRFKCSVCSNSFSDHRNLSRHMRIHDNSFPYACPVCRQKYRHSNSLKAHMAAKHKDLPPEQLQMPTLQSRNKLGGSSFKRRTSRRSRNTQGRAGAAVPGREELLSLGFMSNGVKAGRQGKAKGGDSAPGESSLSQPQGQELFQDHEPRHIHLGGLSGDWHLQVSDQSGFEVHASDLDIIMDPNTGRATLQVKSSTSSEQREAAVLSGEQILPAESLREYAAFLEKQTSLYGVYPGPVSERHPLQIQGDVDVTATTQRQAESGQLNQHHVPSLSPHHQESPMSSYFAGGTENPAVKNLSSVSVSPQTTTTTSSSPSCSTPATTTLPPFPGVTAGNAPQDALSFQIYTYNGVCGVPVVEVGSMIGCGGQGLRQQSPGSWYSIPQEEAANLSKDDAGASSGSGHPGRSGTTNSSSAQAINRPSPAQSSPSTEGICLGGLGQNGDDFRRHTASSSSSSLLTSSLRKNLSPERLRLPHHHQPPPHPLSHNHQQQQHYQQHQHHQQQQQPHPGENLISHQL</sequence>
<dbReference type="Pfam" id="PF00651">
    <property type="entry name" value="BTB"/>
    <property type="match status" value="1"/>
</dbReference>
<feature type="domain" description="C2H2-type" evidence="10">
    <location>
        <begin position="594"/>
        <end position="622"/>
    </location>
</feature>
<dbReference type="CDD" id="cd18186">
    <property type="entry name" value="BTB_POZ_ZBTB_KLHL-like"/>
    <property type="match status" value="1"/>
</dbReference>
<feature type="region of interest" description="Disordered" evidence="8">
    <location>
        <begin position="677"/>
        <end position="702"/>
    </location>
</feature>
<dbReference type="InterPro" id="IPR013087">
    <property type="entry name" value="Znf_C2H2_type"/>
</dbReference>
<dbReference type="STRING" id="188477.A0A433SY12"/>
<dbReference type="SMART" id="SM00225">
    <property type="entry name" value="BTB"/>
    <property type="match status" value="1"/>
</dbReference>
<evidence type="ECO:0000256" key="6">
    <source>
        <dbReference type="ARBA" id="ARBA00023242"/>
    </source>
</evidence>
<dbReference type="SUPFAM" id="SSF57667">
    <property type="entry name" value="beta-beta-alpha zinc fingers"/>
    <property type="match status" value="4"/>
</dbReference>
<feature type="compositionally biased region" description="Low complexity" evidence="8">
    <location>
        <begin position="957"/>
        <end position="969"/>
    </location>
</feature>
<feature type="compositionally biased region" description="Low complexity" evidence="8">
    <location>
        <begin position="1045"/>
        <end position="1066"/>
    </location>
</feature>
<dbReference type="InterPro" id="IPR011333">
    <property type="entry name" value="SKP1/BTB/POZ_sf"/>
</dbReference>
<keyword evidence="12" id="KW-1185">Reference proteome</keyword>
<dbReference type="GO" id="GO:0000981">
    <property type="term" value="F:DNA-binding transcription factor activity, RNA polymerase II-specific"/>
    <property type="evidence" value="ECO:0007669"/>
    <property type="project" value="TreeGrafter"/>
</dbReference>
<name>A0A433SY12_ELYCH</name>
<dbReference type="PROSITE" id="PS50157">
    <property type="entry name" value="ZINC_FINGER_C2H2_2"/>
    <property type="match status" value="5"/>
</dbReference>
<feature type="domain" description="C2H2-type" evidence="10">
    <location>
        <begin position="509"/>
        <end position="537"/>
    </location>
</feature>
<dbReference type="SUPFAM" id="SSF54695">
    <property type="entry name" value="POZ domain"/>
    <property type="match status" value="1"/>
</dbReference>
<dbReference type="Gene3D" id="3.30.160.60">
    <property type="entry name" value="Classic Zinc Finger"/>
    <property type="match status" value="4"/>
</dbReference>
<dbReference type="EMBL" id="RQTK01000858">
    <property type="protein sequence ID" value="RUS74172.1"/>
    <property type="molecule type" value="Genomic_DNA"/>
</dbReference>
<dbReference type="Proteomes" id="UP000271974">
    <property type="component" value="Unassembled WGS sequence"/>
</dbReference>
<dbReference type="PANTHER" id="PTHR24394">
    <property type="entry name" value="ZINC FINGER PROTEIN"/>
    <property type="match status" value="1"/>
</dbReference>
<dbReference type="Gene3D" id="3.30.710.10">
    <property type="entry name" value="Potassium Channel Kv1.1, Chain A"/>
    <property type="match status" value="1"/>
</dbReference>
<evidence type="ECO:0000256" key="5">
    <source>
        <dbReference type="ARBA" id="ARBA00022833"/>
    </source>
</evidence>
<feature type="compositionally biased region" description="Low complexity" evidence="8">
    <location>
        <begin position="861"/>
        <end position="885"/>
    </location>
</feature>
<evidence type="ECO:0008006" key="13">
    <source>
        <dbReference type="Google" id="ProtNLM"/>
    </source>
</evidence>
<dbReference type="Pfam" id="PF00096">
    <property type="entry name" value="zf-C2H2"/>
    <property type="match status" value="4"/>
</dbReference>
<reference evidence="11 12" key="1">
    <citation type="submission" date="2019-01" db="EMBL/GenBank/DDBJ databases">
        <title>A draft genome assembly of the solar-powered sea slug Elysia chlorotica.</title>
        <authorList>
            <person name="Cai H."/>
            <person name="Li Q."/>
            <person name="Fang X."/>
            <person name="Li J."/>
            <person name="Curtis N.E."/>
            <person name="Altenburger A."/>
            <person name="Shibata T."/>
            <person name="Feng M."/>
            <person name="Maeda T."/>
            <person name="Schwartz J.A."/>
            <person name="Shigenobu S."/>
            <person name="Lundholm N."/>
            <person name="Nishiyama T."/>
            <person name="Yang H."/>
            <person name="Hasebe M."/>
            <person name="Li S."/>
            <person name="Pierce S.K."/>
            <person name="Wang J."/>
        </authorList>
    </citation>
    <scope>NUCLEOTIDE SEQUENCE [LARGE SCALE GENOMIC DNA]</scope>
    <source>
        <strain evidence="11">EC2010</strain>
        <tissue evidence="11">Whole organism of an adult</tissue>
    </source>
</reference>